<proteinExistence type="predicted"/>
<dbReference type="RefSeq" id="WP_089355865.1">
    <property type="nucleotide sequence ID" value="NZ_FZPD01000002.1"/>
</dbReference>
<evidence type="ECO:0000313" key="3">
    <source>
        <dbReference type="Proteomes" id="UP000198393"/>
    </source>
</evidence>
<reference evidence="2 3" key="1">
    <citation type="submission" date="2017-06" db="EMBL/GenBank/DDBJ databases">
        <authorList>
            <person name="Kim H.J."/>
            <person name="Triplett B.A."/>
        </authorList>
    </citation>
    <scope>NUCLEOTIDE SEQUENCE [LARGE SCALE GENOMIC DNA]</scope>
    <source>
        <strain evidence="2 3">DSM 19307</strain>
    </source>
</reference>
<keyword evidence="3" id="KW-1185">Reference proteome</keyword>
<dbReference type="InterPro" id="IPR050678">
    <property type="entry name" value="DNA_Partitioning_ATPase"/>
</dbReference>
<dbReference type="InterPro" id="IPR027417">
    <property type="entry name" value="P-loop_NTPase"/>
</dbReference>
<dbReference type="OrthoDB" id="9815116at2"/>
<feature type="domain" description="AAA" evidence="1">
    <location>
        <begin position="3"/>
        <end position="172"/>
    </location>
</feature>
<dbReference type="Gene3D" id="3.40.50.300">
    <property type="entry name" value="P-loop containing nucleotide triphosphate hydrolases"/>
    <property type="match status" value="1"/>
</dbReference>
<dbReference type="PANTHER" id="PTHR13696:SF52">
    <property type="entry name" value="PARA FAMILY PROTEIN CT_582"/>
    <property type="match status" value="1"/>
</dbReference>
<accession>A0A239H4R0</accession>
<dbReference type="Proteomes" id="UP000198393">
    <property type="component" value="Unassembled WGS sequence"/>
</dbReference>
<dbReference type="AlphaFoldDB" id="A0A239H4R0"/>
<dbReference type="EMBL" id="FZPD01000002">
    <property type="protein sequence ID" value="SNS75244.1"/>
    <property type="molecule type" value="Genomic_DNA"/>
</dbReference>
<dbReference type="FunFam" id="3.40.50.300:FF:000285">
    <property type="entry name" value="Sporulation initiation inhibitor Soj"/>
    <property type="match status" value="1"/>
</dbReference>
<dbReference type="CDD" id="cd02042">
    <property type="entry name" value="ParAB_family"/>
    <property type="match status" value="1"/>
</dbReference>
<sequence length="248" mass="27186">MIVYSIINHKGGTGKTTTAINLGAALKRRAKDVLLIDLDPQGNLSYSLGVNEFSQSMADALLGECSLGDVMEIREGITVAPSDNNLADTELSLARSEGQEKVLSQMLTDAKGFDFVLIDCPPSLSTLTLNALLAADKVIIPMQMEVLSLQGLDQIVDTINKVQTSYDKDLSIEGVLPVMVDKRRKLSIEVEDYIKENYDLRIFKSHIRNNVKASEAPSFGKSVISYKPTSNSAVDYMHFADEILELNV</sequence>
<dbReference type="InterPro" id="IPR025669">
    <property type="entry name" value="AAA_dom"/>
</dbReference>
<evidence type="ECO:0000259" key="1">
    <source>
        <dbReference type="Pfam" id="PF13614"/>
    </source>
</evidence>
<dbReference type="SUPFAM" id="SSF52540">
    <property type="entry name" value="P-loop containing nucleoside triphosphate hydrolases"/>
    <property type="match status" value="1"/>
</dbReference>
<organism evidence="2 3">
    <name type="scientific">Ekhidna lutea</name>
    <dbReference type="NCBI Taxonomy" id="447679"/>
    <lineage>
        <taxon>Bacteria</taxon>
        <taxon>Pseudomonadati</taxon>
        <taxon>Bacteroidota</taxon>
        <taxon>Cytophagia</taxon>
        <taxon>Cytophagales</taxon>
        <taxon>Reichenbachiellaceae</taxon>
        <taxon>Ekhidna</taxon>
    </lineage>
</organism>
<gene>
    <name evidence="2" type="ORF">SAMN05421640_1104</name>
</gene>
<protein>
    <submittedName>
        <fullName evidence="2">Chromosome partitioning protein</fullName>
    </submittedName>
</protein>
<evidence type="ECO:0000313" key="2">
    <source>
        <dbReference type="EMBL" id="SNS75244.1"/>
    </source>
</evidence>
<dbReference type="PANTHER" id="PTHR13696">
    <property type="entry name" value="P-LOOP CONTAINING NUCLEOSIDE TRIPHOSPHATE HYDROLASE"/>
    <property type="match status" value="1"/>
</dbReference>
<dbReference type="Pfam" id="PF13614">
    <property type="entry name" value="AAA_31"/>
    <property type="match status" value="1"/>
</dbReference>
<dbReference type="PIRSF" id="PIRSF009320">
    <property type="entry name" value="Nuc_binding_HP_1000"/>
    <property type="match status" value="1"/>
</dbReference>
<name>A0A239H4R0_EKHLU</name>